<evidence type="ECO:0000313" key="1">
    <source>
        <dbReference type="EMBL" id="EMC25440.1"/>
    </source>
</evidence>
<organism evidence="1 2">
    <name type="scientific">Streptococcus mutans SM6</name>
    <dbReference type="NCBI Taxonomy" id="857119"/>
    <lineage>
        <taxon>Bacteria</taxon>
        <taxon>Bacillati</taxon>
        <taxon>Bacillota</taxon>
        <taxon>Bacilli</taxon>
        <taxon>Lactobacillales</taxon>
        <taxon>Streptococcaceae</taxon>
        <taxon>Streptococcus</taxon>
    </lineage>
</organism>
<accession>A0A829BQ66</accession>
<dbReference type="Proteomes" id="UP000011676">
    <property type="component" value="Unassembled WGS sequence"/>
</dbReference>
<name>A0A829BQ66_STRMG</name>
<dbReference type="EMBL" id="AHSR01000005">
    <property type="protein sequence ID" value="EMC25440.1"/>
    <property type="molecule type" value="Genomic_DNA"/>
</dbReference>
<dbReference type="AlphaFoldDB" id="A0A829BQ66"/>
<comment type="caution">
    <text evidence="1">The sequence shown here is derived from an EMBL/GenBank/DDBJ whole genome shotgun (WGS) entry which is preliminary data.</text>
</comment>
<reference evidence="1 2" key="1">
    <citation type="journal article" date="2013" name="Mol. Biol. Evol.">
        <title>Evolutionary and population genomics of the cavity causing bacteria Streptococcus mutans.</title>
        <authorList>
            <person name="Cornejo O.E."/>
            <person name="Lefebure T."/>
            <person name="Pavinski Bitar P.D."/>
            <person name="Lang P."/>
            <person name="Richards V.P."/>
            <person name="Eilertson K."/>
            <person name="Do T."/>
            <person name="Beighton D."/>
            <person name="Zeng L."/>
            <person name="Ahn S.J."/>
            <person name="Burne R.A."/>
            <person name="Siepel A."/>
            <person name="Bustamante C.D."/>
            <person name="Stanhope M.J."/>
        </authorList>
    </citation>
    <scope>NUCLEOTIDE SEQUENCE [LARGE SCALE GENOMIC DNA]</scope>
    <source>
        <strain evidence="1 2">SM6</strain>
    </source>
</reference>
<protein>
    <submittedName>
        <fullName evidence="1">Uncharacterized protein</fullName>
    </submittedName>
</protein>
<sequence>MVRLMIYFHWNKFSKFDKIKQNQQELEPVGFLYVSLLRCKANA</sequence>
<gene>
    <name evidence="1" type="ORF">SMU82_01592</name>
</gene>
<evidence type="ECO:0000313" key="2">
    <source>
        <dbReference type="Proteomes" id="UP000011676"/>
    </source>
</evidence>
<proteinExistence type="predicted"/>